<evidence type="ECO:0000256" key="9">
    <source>
        <dbReference type="ARBA" id="ARBA00022840"/>
    </source>
</evidence>
<evidence type="ECO:0000256" key="4">
    <source>
        <dbReference type="ARBA" id="ARBA00022448"/>
    </source>
</evidence>
<evidence type="ECO:0000256" key="1">
    <source>
        <dbReference type="ARBA" id="ARBA00004127"/>
    </source>
</evidence>
<keyword evidence="5 16" id="KW-0812">Transmembrane</keyword>
<dbReference type="GO" id="GO:0005507">
    <property type="term" value="F:copper ion binding"/>
    <property type="evidence" value="ECO:0007669"/>
    <property type="project" value="TreeGrafter"/>
</dbReference>
<dbReference type="CDD" id="cd00371">
    <property type="entry name" value="HMA"/>
    <property type="match status" value="1"/>
</dbReference>
<dbReference type="GO" id="GO:0016887">
    <property type="term" value="F:ATP hydrolysis activity"/>
    <property type="evidence" value="ECO:0007669"/>
    <property type="project" value="InterPro"/>
</dbReference>
<dbReference type="Proteomes" id="UP000178155">
    <property type="component" value="Unassembled WGS sequence"/>
</dbReference>
<keyword evidence="7 16" id="KW-0547">Nucleotide-binding</keyword>
<dbReference type="InterPro" id="IPR008250">
    <property type="entry name" value="ATPase_P-typ_transduc_dom_A_sf"/>
</dbReference>
<dbReference type="SFLD" id="SFLDS00003">
    <property type="entry name" value="Haloacid_Dehalogenase"/>
    <property type="match status" value="1"/>
</dbReference>
<evidence type="ECO:0000256" key="14">
    <source>
        <dbReference type="ARBA" id="ARBA00023136"/>
    </source>
</evidence>
<gene>
    <name evidence="18" type="ORF">A3I39_01535</name>
</gene>
<dbReference type="PROSITE" id="PS00154">
    <property type="entry name" value="ATPASE_E1_E2"/>
    <property type="match status" value="1"/>
</dbReference>
<evidence type="ECO:0000256" key="16">
    <source>
        <dbReference type="RuleBase" id="RU362081"/>
    </source>
</evidence>
<dbReference type="InterPro" id="IPR036163">
    <property type="entry name" value="HMA_dom_sf"/>
</dbReference>
<comment type="subcellular location">
    <subcellularLocation>
        <location evidence="16">Cell membrane</location>
    </subcellularLocation>
    <subcellularLocation>
        <location evidence="1">Endomembrane system</location>
        <topology evidence="1">Multi-pass membrane protein</topology>
    </subcellularLocation>
</comment>
<evidence type="ECO:0000256" key="8">
    <source>
        <dbReference type="ARBA" id="ARBA00022796"/>
    </source>
</evidence>
<dbReference type="SUPFAM" id="SSF81653">
    <property type="entry name" value="Calcium ATPase, transduction domain A"/>
    <property type="match status" value="1"/>
</dbReference>
<comment type="similarity">
    <text evidence="2 16">Belongs to the cation transport ATPase (P-type) (TC 3.A.3) family. Type IB subfamily.</text>
</comment>
<reference evidence="18 19" key="1">
    <citation type="journal article" date="2016" name="Nat. Commun.">
        <title>Thousands of microbial genomes shed light on interconnected biogeochemical processes in an aquifer system.</title>
        <authorList>
            <person name="Anantharaman K."/>
            <person name="Brown C.T."/>
            <person name="Hug L.A."/>
            <person name="Sharon I."/>
            <person name="Castelle C.J."/>
            <person name="Probst A.J."/>
            <person name="Thomas B.C."/>
            <person name="Singh A."/>
            <person name="Wilkins M.J."/>
            <person name="Karaoz U."/>
            <person name="Brodie E.L."/>
            <person name="Williams K.H."/>
            <person name="Hubbard S.S."/>
            <person name="Banfield J.F."/>
        </authorList>
    </citation>
    <scope>NUCLEOTIDE SEQUENCE [LARGE SCALE GENOMIC DNA]</scope>
</reference>
<keyword evidence="8" id="KW-0187">Copper transport</keyword>
<evidence type="ECO:0000256" key="12">
    <source>
        <dbReference type="ARBA" id="ARBA00023008"/>
    </source>
</evidence>
<feature type="transmembrane region" description="Helical" evidence="16">
    <location>
        <begin position="154"/>
        <end position="176"/>
    </location>
</feature>
<sequence length="753" mass="80243">MKETFIVQGMHCASCSLTVERALKSVSGVKNASVSSASEKAIVEYEDSVTKEDLAKAVDGSGYKLIIGEHSEHDHHRMLKEAEIAELKKKFISGAVLSLIVILLSFPDYFPFLTLPISFSNRFLLLVILTTPVEFWVGWQFWRGAGQGLKHFRANMDTLVVLGTGAAFIFSVAVGIKKLDAGMYFDVSAVVTTLVILGKYLEAKAKSSASEAIKKLLKLQAKTAHVLHDGQQEMDMPIEEVKLGDIILVKPGEKIPVDGLIIEGSSAVDESMVTGESLPIDKKAGDTVIGATINRSGAFKFKATKIGKDTFLAHIIKMVEEAQSSKAPIQKLADTITGYFVPIVLGIAVLTFGLWFYLGPEPALSLAIINAVAVLVVACPCALGLATPTAIMVGTGKAAEKGIIIRDAEALELAGKINTVVLDKTGTLTKGEPAVTDVIQVDGSDKQSIVQIAANLEKFSEHPIAQSIVEYAASLGKQSSHPLDTAVQKKAKEIEANSYQVESFKAVPGKGIEGFINGDKFILGNLAMLQENGILAGVLKNKMEELENDGKTLLLLAKGHELIGIIAVADTVKESAADAVSKISRMGIQTWMITGDNERTAKAIADKVGINNVMAKVLPQEKSQKIKELQASGKNVAMVGDGINDAPALTQADVGIAIGTGADIAIEAGDVTLISGDPNGVYEAIKLSRKTLSNIKQNLFWAYIYNIILIPVAAGVLWPKFGILMSPILAGAAMAFSSVSVVLNSLRLKNIKL</sequence>
<dbReference type="Gene3D" id="3.40.50.1000">
    <property type="entry name" value="HAD superfamily/HAD-like"/>
    <property type="match status" value="2"/>
</dbReference>
<dbReference type="SFLD" id="SFLDF00027">
    <property type="entry name" value="p-type_atpase"/>
    <property type="match status" value="1"/>
</dbReference>
<dbReference type="InterPro" id="IPR023298">
    <property type="entry name" value="ATPase_P-typ_TM_dom_sf"/>
</dbReference>
<dbReference type="Gene3D" id="3.40.1110.10">
    <property type="entry name" value="Calcium-transporting ATPase, cytoplasmic domain N"/>
    <property type="match status" value="2"/>
</dbReference>
<feature type="transmembrane region" description="Helical" evidence="16">
    <location>
        <begin position="122"/>
        <end position="142"/>
    </location>
</feature>
<evidence type="ECO:0000256" key="2">
    <source>
        <dbReference type="ARBA" id="ARBA00006024"/>
    </source>
</evidence>
<keyword evidence="11 16" id="KW-1133">Transmembrane helix</keyword>
<dbReference type="GO" id="GO:0140581">
    <property type="term" value="F:P-type monovalent copper transporter activity"/>
    <property type="evidence" value="ECO:0007669"/>
    <property type="project" value="UniProtKB-EC"/>
</dbReference>
<feature type="transmembrane region" description="Helical" evidence="16">
    <location>
        <begin position="182"/>
        <end position="201"/>
    </location>
</feature>
<keyword evidence="9 16" id="KW-0067">ATP-binding</keyword>
<evidence type="ECO:0000256" key="3">
    <source>
        <dbReference type="ARBA" id="ARBA00012517"/>
    </source>
</evidence>
<dbReference type="InterPro" id="IPR017969">
    <property type="entry name" value="Heavy-metal-associated_CS"/>
</dbReference>
<dbReference type="EC" id="7.2.2.8" evidence="3"/>
<dbReference type="InterPro" id="IPR023299">
    <property type="entry name" value="ATPase_P-typ_cyto_dom_N"/>
</dbReference>
<comment type="catalytic activity">
    <reaction evidence="15">
        <text>Cu(+)(in) + ATP + H2O = Cu(+)(out) + ADP + phosphate + H(+)</text>
        <dbReference type="Rhea" id="RHEA:25792"/>
        <dbReference type="ChEBI" id="CHEBI:15377"/>
        <dbReference type="ChEBI" id="CHEBI:15378"/>
        <dbReference type="ChEBI" id="CHEBI:30616"/>
        <dbReference type="ChEBI" id="CHEBI:43474"/>
        <dbReference type="ChEBI" id="CHEBI:49552"/>
        <dbReference type="ChEBI" id="CHEBI:456216"/>
        <dbReference type="EC" id="7.2.2.8"/>
    </reaction>
</comment>
<dbReference type="Pfam" id="PF00122">
    <property type="entry name" value="E1-E2_ATPase"/>
    <property type="match status" value="1"/>
</dbReference>
<evidence type="ECO:0000256" key="15">
    <source>
        <dbReference type="ARBA" id="ARBA00049289"/>
    </source>
</evidence>
<dbReference type="PANTHER" id="PTHR43520">
    <property type="entry name" value="ATP7, ISOFORM B"/>
    <property type="match status" value="1"/>
</dbReference>
<feature type="transmembrane region" description="Helical" evidence="16">
    <location>
        <begin position="699"/>
        <end position="718"/>
    </location>
</feature>
<dbReference type="CDD" id="cd02094">
    <property type="entry name" value="P-type_ATPase_Cu-like"/>
    <property type="match status" value="1"/>
</dbReference>
<keyword evidence="16" id="KW-1003">Cell membrane</keyword>
<keyword evidence="6 16" id="KW-0479">Metal-binding</keyword>
<evidence type="ECO:0000256" key="6">
    <source>
        <dbReference type="ARBA" id="ARBA00022723"/>
    </source>
</evidence>
<dbReference type="InterPro" id="IPR059000">
    <property type="entry name" value="ATPase_P-type_domA"/>
</dbReference>
<name>A0A1F8H8J7_9BACT</name>
<evidence type="ECO:0000256" key="10">
    <source>
        <dbReference type="ARBA" id="ARBA00022967"/>
    </source>
</evidence>
<dbReference type="Pfam" id="PF00702">
    <property type="entry name" value="Hydrolase"/>
    <property type="match status" value="1"/>
</dbReference>
<dbReference type="EMBL" id="MGKW01000021">
    <property type="protein sequence ID" value="OGN33923.1"/>
    <property type="molecule type" value="Genomic_DNA"/>
</dbReference>
<dbReference type="GO" id="GO:0055070">
    <property type="term" value="P:copper ion homeostasis"/>
    <property type="evidence" value="ECO:0007669"/>
    <property type="project" value="TreeGrafter"/>
</dbReference>
<dbReference type="NCBIfam" id="TIGR01494">
    <property type="entry name" value="ATPase_P-type"/>
    <property type="match status" value="2"/>
</dbReference>
<dbReference type="NCBIfam" id="TIGR01525">
    <property type="entry name" value="ATPase-IB_hvy"/>
    <property type="match status" value="1"/>
</dbReference>
<evidence type="ECO:0000256" key="5">
    <source>
        <dbReference type="ARBA" id="ARBA00022692"/>
    </source>
</evidence>
<feature type="domain" description="HMA" evidence="17">
    <location>
        <begin position="1"/>
        <end position="66"/>
    </location>
</feature>
<evidence type="ECO:0000256" key="11">
    <source>
        <dbReference type="ARBA" id="ARBA00022989"/>
    </source>
</evidence>
<dbReference type="GO" id="GO:0005886">
    <property type="term" value="C:plasma membrane"/>
    <property type="evidence" value="ECO:0007669"/>
    <property type="project" value="UniProtKB-SubCell"/>
</dbReference>
<dbReference type="SUPFAM" id="SSF81660">
    <property type="entry name" value="Metal cation-transporting ATPase, ATP-binding domain N"/>
    <property type="match status" value="1"/>
</dbReference>
<dbReference type="Pfam" id="PF00403">
    <property type="entry name" value="HMA"/>
    <property type="match status" value="1"/>
</dbReference>
<dbReference type="InterPro" id="IPR044492">
    <property type="entry name" value="P_typ_ATPase_HD_dom"/>
</dbReference>
<keyword evidence="12" id="KW-0186">Copper</keyword>
<dbReference type="SFLD" id="SFLDG00002">
    <property type="entry name" value="C1.7:_P-type_atpase_like"/>
    <property type="match status" value="1"/>
</dbReference>
<dbReference type="PROSITE" id="PS01047">
    <property type="entry name" value="HMA_1"/>
    <property type="match status" value="1"/>
</dbReference>
<dbReference type="SUPFAM" id="SSF56784">
    <property type="entry name" value="HAD-like"/>
    <property type="match status" value="1"/>
</dbReference>
<dbReference type="InterPro" id="IPR036412">
    <property type="entry name" value="HAD-like_sf"/>
</dbReference>
<feature type="transmembrane region" description="Helical" evidence="16">
    <location>
        <begin position="336"/>
        <end position="358"/>
    </location>
</feature>
<dbReference type="PRINTS" id="PR00943">
    <property type="entry name" value="CUATPASE"/>
</dbReference>
<keyword evidence="13" id="KW-0406">Ion transport</keyword>
<dbReference type="GO" id="GO:0012505">
    <property type="term" value="C:endomembrane system"/>
    <property type="evidence" value="ECO:0007669"/>
    <property type="project" value="UniProtKB-SubCell"/>
</dbReference>
<dbReference type="SUPFAM" id="SSF55008">
    <property type="entry name" value="HMA, heavy metal-associated domain"/>
    <property type="match status" value="1"/>
</dbReference>
<keyword evidence="10" id="KW-1278">Translocase</keyword>
<dbReference type="GO" id="GO:0043682">
    <property type="term" value="F:P-type divalent copper transporter activity"/>
    <property type="evidence" value="ECO:0007669"/>
    <property type="project" value="TreeGrafter"/>
</dbReference>
<dbReference type="Gene3D" id="2.70.150.10">
    <property type="entry name" value="Calcium-transporting ATPase, cytoplasmic transduction domain A"/>
    <property type="match status" value="1"/>
</dbReference>
<dbReference type="PANTHER" id="PTHR43520:SF8">
    <property type="entry name" value="P-TYPE CU(+) TRANSPORTER"/>
    <property type="match status" value="1"/>
</dbReference>
<evidence type="ECO:0000259" key="17">
    <source>
        <dbReference type="PROSITE" id="PS50846"/>
    </source>
</evidence>
<feature type="transmembrane region" description="Helical" evidence="16">
    <location>
        <begin position="364"/>
        <end position="387"/>
    </location>
</feature>
<comment type="caution">
    <text evidence="18">The sequence shown here is derived from an EMBL/GenBank/DDBJ whole genome shotgun (WGS) entry which is preliminary data.</text>
</comment>
<keyword evidence="14 16" id="KW-0472">Membrane</keyword>
<dbReference type="InterPro" id="IPR023214">
    <property type="entry name" value="HAD_sf"/>
</dbReference>
<dbReference type="FunFam" id="3.40.50.1000:FF:000144">
    <property type="entry name" value="copper-transporting ATPase 1 isoform X2"/>
    <property type="match status" value="1"/>
</dbReference>
<evidence type="ECO:0000256" key="13">
    <source>
        <dbReference type="ARBA" id="ARBA00023065"/>
    </source>
</evidence>
<dbReference type="FunFam" id="2.70.150.10:FF:000002">
    <property type="entry name" value="Copper-transporting ATPase 1, putative"/>
    <property type="match status" value="1"/>
</dbReference>
<dbReference type="SUPFAM" id="SSF81665">
    <property type="entry name" value="Calcium ATPase, transmembrane domain M"/>
    <property type="match status" value="1"/>
</dbReference>
<feature type="transmembrane region" description="Helical" evidence="16">
    <location>
        <begin position="91"/>
        <end position="110"/>
    </location>
</feature>
<accession>A0A1F8H8J7</accession>
<feature type="transmembrane region" description="Helical" evidence="16">
    <location>
        <begin position="724"/>
        <end position="746"/>
    </location>
</feature>
<dbReference type="PRINTS" id="PR00942">
    <property type="entry name" value="CUATPASEI"/>
</dbReference>
<dbReference type="PRINTS" id="PR00119">
    <property type="entry name" value="CATATPASE"/>
</dbReference>
<dbReference type="InterPro" id="IPR001757">
    <property type="entry name" value="P_typ_ATPase"/>
</dbReference>
<proteinExistence type="inferred from homology"/>
<evidence type="ECO:0000313" key="19">
    <source>
        <dbReference type="Proteomes" id="UP000178155"/>
    </source>
</evidence>
<dbReference type="GO" id="GO:0005524">
    <property type="term" value="F:ATP binding"/>
    <property type="evidence" value="ECO:0007669"/>
    <property type="project" value="UniProtKB-UniRule"/>
</dbReference>
<dbReference type="Gene3D" id="3.30.70.100">
    <property type="match status" value="1"/>
</dbReference>
<dbReference type="InterPro" id="IPR027256">
    <property type="entry name" value="P-typ_ATPase_IB"/>
</dbReference>
<dbReference type="InterPro" id="IPR018303">
    <property type="entry name" value="ATPase_P-typ_P_site"/>
</dbReference>
<evidence type="ECO:0000256" key="7">
    <source>
        <dbReference type="ARBA" id="ARBA00022741"/>
    </source>
</evidence>
<protein>
    <recommendedName>
        <fullName evidence="3">P-type Cu(+) transporter</fullName>
        <ecNumber evidence="3">7.2.2.8</ecNumber>
    </recommendedName>
</protein>
<dbReference type="AlphaFoldDB" id="A0A1F8H8J7"/>
<organism evidence="18 19">
    <name type="scientific">Candidatus Yanofskybacteria bacterium RIFCSPLOWO2_02_FULL_47_9b</name>
    <dbReference type="NCBI Taxonomy" id="1802708"/>
    <lineage>
        <taxon>Bacteria</taxon>
        <taxon>Candidatus Yanofskyibacteriota</taxon>
    </lineage>
</organism>
<dbReference type="PROSITE" id="PS50846">
    <property type="entry name" value="HMA_2"/>
    <property type="match status" value="1"/>
</dbReference>
<dbReference type="FunFam" id="3.30.70.100:FF:000001">
    <property type="entry name" value="ATPase copper transporting beta"/>
    <property type="match status" value="1"/>
</dbReference>
<dbReference type="InterPro" id="IPR006121">
    <property type="entry name" value="HMA_dom"/>
</dbReference>
<evidence type="ECO:0000313" key="18">
    <source>
        <dbReference type="EMBL" id="OGN33923.1"/>
    </source>
</evidence>
<keyword evidence="4" id="KW-0813">Transport</keyword>